<dbReference type="Proteomes" id="UP000479335">
    <property type="component" value="Unassembled WGS sequence"/>
</dbReference>
<dbReference type="Pfam" id="PF01323">
    <property type="entry name" value="DSBA"/>
    <property type="match status" value="1"/>
</dbReference>
<feature type="active site" description="Nucleophile" evidence="2">
    <location>
        <position position="18"/>
    </location>
</feature>
<dbReference type="InterPro" id="IPR044087">
    <property type="entry name" value="NahD-like"/>
</dbReference>
<evidence type="ECO:0000256" key="1">
    <source>
        <dbReference type="PIRNR" id="PIRNR006386"/>
    </source>
</evidence>
<dbReference type="SUPFAM" id="SSF52833">
    <property type="entry name" value="Thioredoxin-like"/>
    <property type="match status" value="1"/>
</dbReference>
<protein>
    <recommendedName>
        <fullName evidence="1">2-hydroxychromene-2-carboxylate isomerase</fullName>
        <ecNumber evidence="1">5.99.1.4</ecNumber>
    </recommendedName>
</protein>
<evidence type="ECO:0000256" key="2">
    <source>
        <dbReference type="PIRSR" id="PIRSR006386-1"/>
    </source>
</evidence>
<evidence type="ECO:0000313" key="4">
    <source>
        <dbReference type="EMBL" id="MYM21544.1"/>
    </source>
</evidence>
<organism evidence="4 5">
    <name type="scientific">Duganella flavida</name>
    <dbReference type="NCBI Taxonomy" id="2692175"/>
    <lineage>
        <taxon>Bacteria</taxon>
        <taxon>Pseudomonadati</taxon>
        <taxon>Pseudomonadota</taxon>
        <taxon>Betaproteobacteria</taxon>
        <taxon>Burkholderiales</taxon>
        <taxon>Oxalobacteraceae</taxon>
        <taxon>Telluria group</taxon>
        <taxon>Duganella</taxon>
    </lineage>
</organism>
<evidence type="ECO:0000313" key="5">
    <source>
        <dbReference type="Proteomes" id="UP000479335"/>
    </source>
</evidence>
<dbReference type="PANTHER" id="PTHR42943:SF2">
    <property type="entry name" value="GLUTATHIONE S-TRANSFERASE KAPPA 1"/>
    <property type="match status" value="1"/>
</dbReference>
<name>A0A6L8K6P2_9BURK</name>
<dbReference type="EC" id="5.99.1.4" evidence="1"/>
<feature type="domain" description="DSBA-like thioredoxin" evidence="3">
    <location>
        <begin position="10"/>
        <end position="191"/>
    </location>
</feature>
<reference evidence="4 5" key="1">
    <citation type="submission" date="2019-12" db="EMBL/GenBank/DDBJ databases">
        <title>Novel species isolated from a subtropical stream in China.</title>
        <authorList>
            <person name="Lu H."/>
        </authorList>
    </citation>
    <scope>NUCLEOTIDE SEQUENCE [LARGE SCALE GENOMIC DNA]</scope>
    <source>
        <strain evidence="4 5">FT135W</strain>
    </source>
</reference>
<dbReference type="GO" id="GO:1901170">
    <property type="term" value="P:naphthalene catabolic process"/>
    <property type="evidence" value="ECO:0007669"/>
    <property type="project" value="InterPro"/>
</dbReference>
<dbReference type="GO" id="GO:0006749">
    <property type="term" value="P:glutathione metabolic process"/>
    <property type="evidence" value="ECO:0007669"/>
    <property type="project" value="TreeGrafter"/>
</dbReference>
<dbReference type="CDD" id="cd03022">
    <property type="entry name" value="DsbA_HCCA_Iso"/>
    <property type="match status" value="1"/>
</dbReference>
<dbReference type="GO" id="GO:0004602">
    <property type="term" value="F:glutathione peroxidase activity"/>
    <property type="evidence" value="ECO:0007669"/>
    <property type="project" value="TreeGrafter"/>
</dbReference>
<accession>A0A6L8K6P2</accession>
<dbReference type="PIRSF" id="PIRSF006386">
    <property type="entry name" value="HCCAis_GSTk"/>
    <property type="match status" value="1"/>
</dbReference>
<dbReference type="EMBL" id="WWCN01000002">
    <property type="protein sequence ID" value="MYM21544.1"/>
    <property type="molecule type" value="Genomic_DNA"/>
</dbReference>
<dbReference type="PANTHER" id="PTHR42943">
    <property type="entry name" value="GLUTATHIONE S-TRANSFERASE KAPPA"/>
    <property type="match status" value="1"/>
</dbReference>
<gene>
    <name evidence="4" type="ORF">GTP46_02645</name>
</gene>
<comment type="caution">
    <text evidence="4">The sequence shown here is derived from an EMBL/GenBank/DDBJ whole genome shotgun (WGS) entry which is preliminary data.</text>
</comment>
<dbReference type="InterPro" id="IPR014440">
    <property type="entry name" value="HCCAis_GSTk"/>
</dbReference>
<keyword evidence="1 4" id="KW-0413">Isomerase</keyword>
<dbReference type="InterPro" id="IPR051924">
    <property type="entry name" value="GST_Kappa/NadH"/>
</dbReference>
<comment type="catalytic activity">
    <reaction evidence="1">
        <text>2-hydroxychromene-2-carboxylate = (3E)-4-(2-hydroxyphenyl)-2-oxobut-3-enoate</text>
        <dbReference type="Rhea" id="RHEA:27401"/>
        <dbReference type="ChEBI" id="CHEBI:59350"/>
        <dbReference type="ChEBI" id="CHEBI:59353"/>
        <dbReference type="EC" id="5.99.1.4"/>
    </reaction>
</comment>
<dbReference type="Gene3D" id="3.40.30.10">
    <property type="entry name" value="Glutaredoxin"/>
    <property type="match status" value="1"/>
</dbReference>
<dbReference type="GO" id="GO:0004364">
    <property type="term" value="F:glutathione transferase activity"/>
    <property type="evidence" value="ECO:0007669"/>
    <property type="project" value="TreeGrafter"/>
</dbReference>
<dbReference type="GO" id="GO:0018845">
    <property type="term" value="F:2-hydroxychromene-2-carboxylate isomerase activity"/>
    <property type="evidence" value="ECO:0007669"/>
    <property type="project" value="UniProtKB-UniRule"/>
</dbReference>
<dbReference type="InterPro" id="IPR036249">
    <property type="entry name" value="Thioredoxin-like_sf"/>
</dbReference>
<dbReference type="AlphaFoldDB" id="A0A6L8K6P2"/>
<sequence>MNGELAMREITCWFDFASNYSYLSVLRLARQKNVIVHWKPFLLGPIFKEQGWDNSPFVLQKDKGDYVWKDMPRECAKYGLPWRQPSEFPRRSILAARVALLGEHQPWIAEFCARVMLANFEHDEDIGSVECIAAILTSIGLDAEAILAAALSADNKARLHARTDEARALHLFGAPTFFVGPDMYWGNDRLSDALAHATR</sequence>
<comment type="similarity">
    <text evidence="1">Belongs to the GST superfamily. NadH family.</text>
</comment>
<dbReference type="InterPro" id="IPR001853">
    <property type="entry name" value="DSBA-like_thioredoxin_dom"/>
</dbReference>
<proteinExistence type="inferred from homology"/>
<evidence type="ECO:0000259" key="3">
    <source>
        <dbReference type="Pfam" id="PF01323"/>
    </source>
</evidence>
<keyword evidence="5" id="KW-1185">Reference proteome</keyword>